<organism evidence="6 8">
    <name type="scientific">Mycobacterium celatum</name>
    <dbReference type="NCBI Taxonomy" id="28045"/>
    <lineage>
        <taxon>Bacteria</taxon>
        <taxon>Bacillati</taxon>
        <taxon>Actinomycetota</taxon>
        <taxon>Actinomycetes</taxon>
        <taxon>Mycobacteriales</taxon>
        <taxon>Mycobacteriaceae</taxon>
        <taxon>Mycobacterium</taxon>
    </lineage>
</organism>
<keyword evidence="3" id="KW-0804">Transcription</keyword>
<name>A0A1X1RMU2_MYCCE</name>
<dbReference type="Pfam" id="PF00440">
    <property type="entry name" value="TetR_N"/>
    <property type="match status" value="1"/>
</dbReference>
<evidence type="ECO:0000256" key="2">
    <source>
        <dbReference type="ARBA" id="ARBA00023125"/>
    </source>
</evidence>
<accession>A0A1X1RMU2</accession>
<evidence type="ECO:0000313" key="8">
    <source>
        <dbReference type="Proteomes" id="UP000193907"/>
    </source>
</evidence>
<evidence type="ECO:0000256" key="3">
    <source>
        <dbReference type="ARBA" id="ARBA00023163"/>
    </source>
</evidence>
<dbReference type="InterPro" id="IPR050109">
    <property type="entry name" value="HTH-type_TetR-like_transc_reg"/>
</dbReference>
<dbReference type="PROSITE" id="PS01081">
    <property type="entry name" value="HTH_TETR_1"/>
    <property type="match status" value="1"/>
</dbReference>
<dbReference type="Proteomes" id="UP000193907">
    <property type="component" value="Unassembled WGS sequence"/>
</dbReference>
<reference evidence="7 9" key="2">
    <citation type="journal article" date="2017" name="Infect. Genet. Evol.">
        <title>The new phylogeny of the genus Mycobacterium: The old and the news.</title>
        <authorList>
            <person name="Tortoli E."/>
            <person name="Fedrizzi T."/>
            <person name="Meehan C.J."/>
            <person name="Trovato A."/>
            <person name="Grottola A."/>
            <person name="Giacobazzi E."/>
            <person name="Serpini G.F."/>
            <person name="Tagliazucchi S."/>
            <person name="Fabio A."/>
            <person name="Bettua C."/>
            <person name="Bertorelli R."/>
            <person name="Frascaro F."/>
            <person name="De Sanctis V."/>
            <person name="Pecorari M."/>
            <person name="Jousson O."/>
            <person name="Segata N."/>
            <person name="Cirillo D.M."/>
        </authorList>
    </citation>
    <scope>NUCLEOTIDE SEQUENCE [LARGE SCALE GENOMIC DNA]</scope>
    <source>
        <strain evidence="7 9">NCTC 12882</strain>
    </source>
</reference>
<evidence type="ECO:0000313" key="9">
    <source>
        <dbReference type="Proteomes" id="UP000230971"/>
    </source>
</evidence>
<dbReference type="Gene3D" id="1.10.357.10">
    <property type="entry name" value="Tetracycline Repressor, domain 2"/>
    <property type="match status" value="1"/>
</dbReference>
<feature type="DNA-binding region" description="H-T-H motif" evidence="4">
    <location>
        <begin position="38"/>
        <end position="57"/>
    </location>
</feature>
<reference evidence="6 8" key="1">
    <citation type="submission" date="2016-01" db="EMBL/GenBank/DDBJ databases">
        <title>The new phylogeny of the genus Mycobacterium.</title>
        <authorList>
            <person name="Tarcisio F."/>
            <person name="Conor M."/>
            <person name="Antonella G."/>
            <person name="Elisabetta G."/>
            <person name="Giulia F.S."/>
            <person name="Sara T."/>
            <person name="Anna F."/>
            <person name="Clotilde B."/>
            <person name="Roberto B."/>
            <person name="Veronica D.S."/>
            <person name="Fabio R."/>
            <person name="Monica P."/>
            <person name="Olivier J."/>
            <person name="Enrico T."/>
            <person name="Nicola S."/>
        </authorList>
    </citation>
    <scope>NUCLEOTIDE SEQUENCE [LARGE SCALE GENOMIC DNA]</scope>
    <source>
        <strain evidence="6 8">DSM 44243</strain>
    </source>
</reference>
<dbReference type="GO" id="GO:0003700">
    <property type="term" value="F:DNA-binding transcription factor activity"/>
    <property type="evidence" value="ECO:0007669"/>
    <property type="project" value="TreeGrafter"/>
</dbReference>
<dbReference type="PROSITE" id="PS50977">
    <property type="entry name" value="HTH_TETR_2"/>
    <property type="match status" value="1"/>
</dbReference>
<dbReference type="PANTHER" id="PTHR30055">
    <property type="entry name" value="HTH-TYPE TRANSCRIPTIONAL REGULATOR RUTR"/>
    <property type="match status" value="1"/>
</dbReference>
<proteinExistence type="predicted"/>
<comment type="caution">
    <text evidence="6">The sequence shown here is derived from an EMBL/GenBank/DDBJ whole genome shotgun (WGS) entry which is preliminary data.</text>
</comment>
<dbReference type="InterPro" id="IPR001647">
    <property type="entry name" value="HTH_TetR"/>
</dbReference>
<dbReference type="SUPFAM" id="SSF46689">
    <property type="entry name" value="Homeodomain-like"/>
    <property type="match status" value="1"/>
</dbReference>
<evidence type="ECO:0000313" key="6">
    <source>
        <dbReference type="EMBL" id="ORV09939.1"/>
    </source>
</evidence>
<sequence>MTTSKRKDPIQKRAQETIVRLLDATAQLLDGIGYHQLSTNQIAEQAHVSIGTVYRYFNDKSDIISALRARAEGDIMHRLIDGLAAASAMEAAAAGRHVVTTLVEALERHRGVITAIVNDLPMGIQSNVLPTIEQQLYHIARLALLQRYPQLSARDTDEILYLGMGIVLHTALRIAIGRPPHLDRESLIGRTAALVSAASSVVGDTAPTSVIAPN</sequence>
<dbReference type="Proteomes" id="UP000230971">
    <property type="component" value="Unassembled WGS sequence"/>
</dbReference>
<dbReference type="STRING" id="28045.AWB95_17125"/>
<keyword evidence="2 4" id="KW-0238">DNA-binding</keyword>
<keyword evidence="1" id="KW-0805">Transcription regulation</keyword>
<evidence type="ECO:0000256" key="4">
    <source>
        <dbReference type="PROSITE-ProRule" id="PRU00335"/>
    </source>
</evidence>
<dbReference type="PRINTS" id="PR00455">
    <property type="entry name" value="HTHTETR"/>
</dbReference>
<protein>
    <submittedName>
        <fullName evidence="7">TetR/AcrR family transcriptional regulator</fullName>
    </submittedName>
</protein>
<dbReference type="PANTHER" id="PTHR30055:SF234">
    <property type="entry name" value="HTH-TYPE TRANSCRIPTIONAL REGULATOR BETI"/>
    <property type="match status" value="1"/>
</dbReference>
<evidence type="ECO:0000259" key="5">
    <source>
        <dbReference type="PROSITE" id="PS50977"/>
    </source>
</evidence>
<dbReference type="OrthoDB" id="5242390at2"/>
<evidence type="ECO:0000313" key="7">
    <source>
        <dbReference type="EMBL" id="PIB79752.1"/>
    </source>
</evidence>
<dbReference type="EMBL" id="LQOM01000037">
    <property type="protein sequence ID" value="ORV09939.1"/>
    <property type="molecule type" value="Genomic_DNA"/>
</dbReference>
<evidence type="ECO:0000256" key="1">
    <source>
        <dbReference type="ARBA" id="ARBA00023015"/>
    </source>
</evidence>
<gene>
    <name evidence="6" type="ORF">AWB95_17125</name>
    <name evidence="7" type="ORF">CQY23_07545</name>
</gene>
<keyword evidence="8" id="KW-1185">Reference proteome</keyword>
<dbReference type="EMBL" id="PDKV01000006">
    <property type="protein sequence ID" value="PIB79752.1"/>
    <property type="molecule type" value="Genomic_DNA"/>
</dbReference>
<feature type="domain" description="HTH tetR-type" evidence="5">
    <location>
        <begin position="15"/>
        <end position="75"/>
    </location>
</feature>
<dbReference type="InterPro" id="IPR009057">
    <property type="entry name" value="Homeodomain-like_sf"/>
</dbReference>
<dbReference type="GO" id="GO:0000976">
    <property type="term" value="F:transcription cis-regulatory region binding"/>
    <property type="evidence" value="ECO:0007669"/>
    <property type="project" value="TreeGrafter"/>
</dbReference>
<dbReference type="AlphaFoldDB" id="A0A1X1RMU2"/>
<dbReference type="InterPro" id="IPR023772">
    <property type="entry name" value="DNA-bd_HTH_TetR-type_CS"/>
</dbReference>